<dbReference type="Proteomes" id="UP000198280">
    <property type="component" value="Unassembled WGS sequence"/>
</dbReference>
<dbReference type="InterPro" id="IPR031356">
    <property type="entry name" value="Stealth_CR4"/>
</dbReference>
<dbReference type="RefSeq" id="WP_089221723.1">
    <property type="nucleotide sequence ID" value="NZ_FZOF01000001.1"/>
</dbReference>
<organism evidence="8 9">
    <name type="scientific">Actinacidiphila glaucinigra</name>
    <dbReference type="NCBI Taxonomy" id="235986"/>
    <lineage>
        <taxon>Bacteria</taxon>
        <taxon>Bacillati</taxon>
        <taxon>Actinomycetota</taxon>
        <taxon>Actinomycetes</taxon>
        <taxon>Kitasatosporales</taxon>
        <taxon>Streptomycetaceae</taxon>
        <taxon>Actinacidiphila</taxon>
    </lineage>
</organism>
<dbReference type="Pfam" id="PF11380">
    <property type="entry name" value="Stealth_CR2"/>
    <property type="match status" value="1"/>
</dbReference>
<proteinExistence type="inferred from homology"/>
<dbReference type="Pfam" id="PF17103">
    <property type="entry name" value="Stealth_CR4"/>
    <property type="match status" value="1"/>
</dbReference>
<dbReference type="EMBL" id="FZOF01000001">
    <property type="protein sequence ID" value="SNR82756.1"/>
    <property type="molecule type" value="Genomic_DNA"/>
</dbReference>
<feature type="domain" description="Stealth protein CR1 conserved region 1" evidence="5">
    <location>
        <begin position="275"/>
        <end position="296"/>
    </location>
</feature>
<evidence type="ECO:0000256" key="3">
    <source>
        <dbReference type="ARBA" id="ARBA00023169"/>
    </source>
</evidence>
<evidence type="ECO:0000259" key="4">
    <source>
        <dbReference type="Pfam" id="PF11380"/>
    </source>
</evidence>
<dbReference type="InterPro" id="IPR047141">
    <property type="entry name" value="Stealth"/>
</dbReference>
<evidence type="ECO:0000259" key="7">
    <source>
        <dbReference type="Pfam" id="PF17103"/>
    </source>
</evidence>
<keyword evidence="9" id="KW-1185">Reference proteome</keyword>
<evidence type="ECO:0000313" key="8">
    <source>
        <dbReference type="EMBL" id="SNR82756.1"/>
    </source>
</evidence>
<dbReference type="InterPro" id="IPR031358">
    <property type="entry name" value="Stealth_CR1"/>
</dbReference>
<dbReference type="PANTHER" id="PTHR24045">
    <property type="match status" value="1"/>
</dbReference>
<dbReference type="OrthoDB" id="9776077at2"/>
<evidence type="ECO:0000256" key="1">
    <source>
        <dbReference type="ARBA" id="ARBA00007583"/>
    </source>
</evidence>
<keyword evidence="2" id="KW-0808">Transferase</keyword>
<reference evidence="8 9" key="1">
    <citation type="submission" date="2017-06" db="EMBL/GenBank/DDBJ databases">
        <authorList>
            <person name="Kim H.J."/>
            <person name="Triplett B.A."/>
        </authorList>
    </citation>
    <scope>NUCLEOTIDE SEQUENCE [LARGE SCALE GENOMIC DNA]</scope>
    <source>
        <strain evidence="8 9">CGMCC 4.1858</strain>
    </source>
</reference>
<comment type="similarity">
    <text evidence="1">Belongs to the stealth family.</text>
</comment>
<evidence type="ECO:0000313" key="9">
    <source>
        <dbReference type="Proteomes" id="UP000198280"/>
    </source>
</evidence>
<dbReference type="PANTHER" id="PTHR24045:SF0">
    <property type="entry name" value="N-ACETYLGLUCOSAMINE-1-PHOSPHOTRANSFERASE SUBUNITS ALPHA_BETA"/>
    <property type="match status" value="1"/>
</dbReference>
<protein>
    <submittedName>
        <fullName evidence="8">Stealth protein CR1, conserved region 1</fullName>
    </submittedName>
</protein>
<sequence>MPAAPAPALAKRLVPARVRDRRAEARALRKEAAAEAKRMARRQAMLAADPAVRPLEVEGITYYGRVVTSFNAAEARARNLHLVTDALQEAGVEYLLIPSRSPMNHVVAVRLHDRKAFLSSMRKLYPDTPLYAAKFNKDMDWPVEAVPYIDGSLPTFLKKQWVLRFGEILLGPGGQILSDLTQGCDVEFWLEGEELLARIADEDLEKAARAKWRLGTLKTQLPESRMPGALIAPRPNAVADAIPADGRVPATRTVAGRSHPTYRDLFRRGVHEVAFPIDVVYTWVDGADPELAAKRELHRPGGNVRTVNALASGASRFASHDELMYSLRSLDMYAPFVRNIHIVTDGQTPSWLDTSAPGVRVVDHKEIFADPSVLPVFNSHAIGTQLHHIDGLSDHYLYFNDDVFLGRPATAEQFFYANGIAKLPFSPFQFGLGAGHADEPAPNSAGKNVRALLWDAHERLITNKFMHTPHPQLRSVMRDIEENFAEQVRATSGSRFRATTDIAMGASFHHHRALMTGRAVPGEYKLRYVDVARPDAETRLDDLLATRRFDFFCLNESDTPADLRETVSSRVRTFLDSYFPFPSRWEKGRDAHTA</sequence>
<dbReference type="InterPro" id="IPR021520">
    <property type="entry name" value="Stealth_CR2"/>
</dbReference>
<evidence type="ECO:0000259" key="5">
    <source>
        <dbReference type="Pfam" id="PF17101"/>
    </source>
</evidence>
<keyword evidence="3" id="KW-0270">Exopolysaccharide synthesis</keyword>
<dbReference type="GO" id="GO:0016772">
    <property type="term" value="F:transferase activity, transferring phosphorus-containing groups"/>
    <property type="evidence" value="ECO:0007669"/>
    <property type="project" value="InterPro"/>
</dbReference>
<feature type="domain" description="Stealth protein CR4 conserved region 4" evidence="7">
    <location>
        <begin position="542"/>
        <end position="589"/>
    </location>
</feature>
<accession>A0A238ZH03</accession>
<feature type="domain" description="Stealth protein CR3 conserved region 3" evidence="6">
    <location>
        <begin position="466"/>
        <end position="513"/>
    </location>
</feature>
<dbReference type="Pfam" id="PF17101">
    <property type="entry name" value="Stealth_CR1"/>
    <property type="match status" value="1"/>
</dbReference>
<name>A0A238ZH03_9ACTN</name>
<evidence type="ECO:0000256" key="2">
    <source>
        <dbReference type="ARBA" id="ARBA00022679"/>
    </source>
</evidence>
<dbReference type="GO" id="GO:0000271">
    <property type="term" value="P:polysaccharide biosynthetic process"/>
    <property type="evidence" value="ECO:0007669"/>
    <property type="project" value="UniProtKB-KW"/>
</dbReference>
<dbReference type="InterPro" id="IPR031357">
    <property type="entry name" value="Stealth_CR3"/>
</dbReference>
<evidence type="ECO:0000259" key="6">
    <source>
        <dbReference type="Pfam" id="PF17102"/>
    </source>
</evidence>
<gene>
    <name evidence="8" type="ORF">SAMN05216252_101285</name>
</gene>
<feature type="domain" description="Stealth protein CR2 conserved region 2" evidence="4">
    <location>
        <begin position="316"/>
        <end position="421"/>
    </location>
</feature>
<dbReference type="Pfam" id="PF17102">
    <property type="entry name" value="Stealth_CR3"/>
    <property type="match status" value="1"/>
</dbReference>
<dbReference type="AlphaFoldDB" id="A0A238ZH03"/>